<feature type="transmembrane region" description="Helical" evidence="1">
    <location>
        <begin position="32"/>
        <end position="56"/>
    </location>
</feature>
<evidence type="ECO:0000256" key="1">
    <source>
        <dbReference type="SAM" id="Phobius"/>
    </source>
</evidence>
<keyword evidence="1" id="KW-0812">Transmembrane</keyword>
<protein>
    <submittedName>
        <fullName evidence="2">ABC-2 type transport system permease protein</fullName>
    </submittedName>
</protein>
<dbReference type="Pfam" id="PF06182">
    <property type="entry name" value="ABC2_membrane_6"/>
    <property type="match status" value="1"/>
</dbReference>
<dbReference type="RefSeq" id="WP_110043784.1">
    <property type="nucleotide sequence ID" value="NZ_CP054612.1"/>
</dbReference>
<dbReference type="AlphaFoldDB" id="A0A2V2YVT4"/>
<comment type="caution">
    <text evidence="2">The sequence shown here is derived from an EMBL/GenBank/DDBJ whole genome shotgun (WGS) entry which is preliminary data.</text>
</comment>
<name>A0A2V2YVT4_9BACL</name>
<keyword evidence="1" id="KW-1133">Transmembrane helix</keyword>
<proteinExistence type="predicted"/>
<reference evidence="2 3" key="1">
    <citation type="submission" date="2018-05" db="EMBL/GenBank/DDBJ databases">
        <title>Genomic Encyclopedia of Type Strains, Phase III (KMG-III): the genomes of soil and plant-associated and newly described type strains.</title>
        <authorList>
            <person name="Whitman W."/>
        </authorList>
    </citation>
    <scope>NUCLEOTIDE SEQUENCE [LARGE SCALE GENOMIC DNA]</scope>
    <source>
        <strain evidence="2 3">CECT 5696</strain>
    </source>
</reference>
<feature type="transmembrane region" description="Helical" evidence="1">
    <location>
        <begin position="118"/>
        <end position="139"/>
    </location>
</feature>
<gene>
    <name evidence="2" type="ORF">DFQ01_105242</name>
</gene>
<dbReference type="Proteomes" id="UP000246635">
    <property type="component" value="Unassembled WGS sequence"/>
</dbReference>
<feature type="transmembrane region" description="Helical" evidence="1">
    <location>
        <begin position="236"/>
        <end position="255"/>
    </location>
</feature>
<feature type="transmembrane region" description="Helical" evidence="1">
    <location>
        <begin position="151"/>
        <end position="179"/>
    </location>
</feature>
<evidence type="ECO:0000313" key="3">
    <source>
        <dbReference type="Proteomes" id="UP000246635"/>
    </source>
</evidence>
<evidence type="ECO:0000313" key="2">
    <source>
        <dbReference type="EMBL" id="PWW05258.1"/>
    </source>
</evidence>
<dbReference type="EMBL" id="QGTQ01000005">
    <property type="protein sequence ID" value="PWW05258.1"/>
    <property type="molecule type" value="Genomic_DNA"/>
</dbReference>
<dbReference type="InterPro" id="IPR010390">
    <property type="entry name" value="ABC-2_transporter-like"/>
</dbReference>
<sequence>MNAWLRLPRSWRAYTGIATRSMQNTLAYRLSYVVNFASSFVLLIAMYALWSAIYAGRDELAGMSWTQMKTYLIISFISNSLLSYYSESRISGKILDGSVSADLLKPLDFQKARLAETLGSTVIEGGLTAILTFIVVLSASGILKPDFIHSLLFILSVLASLMVKFGIVYMAGLLCFWSTGSLGIVWARMAVTSLFSGALVPLSFFPDWLEKLALVLPFQGIVHTPAAIYLEEVSAWGALGLLAVQCVWACVLWLCGKLMWSWAVRQITIHGG</sequence>
<accession>A0A2V2YVT4</accession>
<feature type="transmembrane region" description="Helical" evidence="1">
    <location>
        <begin position="185"/>
        <end position="205"/>
    </location>
</feature>
<dbReference type="PANTHER" id="PTHR36832">
    <property type="entry name" value="SLR1174 PROTEIN-RELATED"/>
    <property type="match status" value="1"/>
</dbReference>
<keyword evidence="1" id="KW-0472">Membrane</keyword>
<organism evidence="2 3">
    <name type="scientific">Paenibacillus cellulosilyticus</name>
    <dbReference type="NCBI Taxonomy" id="375489"/>
    <lineage>
        <taxon>Bacteria</taxon>
        <taxon>Bacillati</taxon>
        <taxon>Bacillota</taxon>
        <taxon>Bacilli</taxon>
        <taxon>Bacillales</taxon>
        <taxon>Paenibacillaceae</taxon>
        <taxon>Paenibacillus</taxon>
    </lineage>
</organism>
<dbReference type="OrthoDB" id="8582979at2"/>
<dbReference type="PANTHER" id="PTHR36832:SF1">
    <property type="entry name" value="SLR1174 PROTEIN"/>
    <property type="match status" value="1"/>
</dbReference>
<feature type="transmembrane region" description="Helical" evidence="1">
    <location>
        <begin position="68"/>
        <end position="86"/>
    </location>
</feature>
<keyword evidence="3" id="KW-1185">Reference proteome</keyword>